<dbReference type="PANTHER" id="PTHR18640">
    <property type="entry name" value="SOLUTE CARRIER FAMILY 10 MEMBER 7"/>
    <property type="match status" value="1"/>
</dbReference>
<comment type="similarity">
    <text evidence="1">Belongs to the bile acid:sodium symporter (BASS) (TC 2.A.28) family.</text>
</comment>
<keyword evidence="3" id="KW-0472">Membrane</keyword>
<keyword evidence="5" id="KW-1185">Reference proteome</keyword>
<dbReference type="PROSITE" id="PS50005">
    <property type="entry name" value="TPR"/>
    <property type="match status" value="1"/>
</dbReference>
<accession>A0AAW0P270</accession>
<dbReference type="AlphaFoldDB" id="A0AAW0P270"/>
<feature type="transmembrane region" description="Helical" evidence="3">
    <location>
        <begin position="625"/>
        <end position="646"/>
    </location>
</feature>
<dbReference type="InterPro" id="IPR019734">
    <property type="entry name" value="TPR_rpt"/>
</dbReference>
<feature type="transmembrane region" description="Helical" evidence="3">
    <location>
        <begin position="696"/>
        <end position="716"/>
    </location>
</feature>
<feature type="transmembrane region" description="Helical" evidence="3">
    <location>
        <begin position="594"/>
        <end position="613"/>
    </location>
</feature>
<dbReference type="Proteomes" id="UP001460270">
    <property type="component" value="Unassembled WGS sequence"/>
</dbReference>
<evidence type="ECO:0000256" key="3">
    <source>
        <dbReference type="SAM" id="Phobius"/>
    </source>
</evidence>
<keyword evidence="3" id="KW-0812">Transmembrane</keyword>
<gene>
    <name evidence="4" type="ORF">WMY93_014666</name>
</gene>
<protein>
    <recommendedName>
        <fullName evidence="6">Sodium/bile acid cotransporter 7</fullName>
    </recommendedName>
</protein>
<dbReference type="Pfam" id="PF13593">
    <property type="entry name" value="SBF_like"/>
    <property type="match status" value="1"/>
</dbReference>
<evidence type="ECO:0000313" key="5">
    <source>
        <dbReference type="Proteomes" id="UP001460270"/>
    </source>
</evidence>
<dbReference type="PANTHER" id="PTHR18640:SF5">
    <property type="entry name" value="SODIUM_BILE ACID COTRANSPORTER 7"/>
    <property type="match status" value="1"/>
</dbReference>
<feature type="transmembrane region" description="Helical" evidence="3">
    <location>
        <begin position="554"/>
        <end position="573"/>
    </location>
</feature>
<name>A0AAW0P270_9GOBI</name>
<dbReference type="Gene3D" id="1.20.1530.20">
    <property type="match status" value="1"/>
</dbReference>
<dbReference type="EMBL" id="JBBPFD010000010">
    <property type="protein sequence ID" value="KAK7909982.1"/>
    <property type="molecule type" value="Genomic_DNA"/>
</dbReference>
<dbReference type="GO" id="GO:0005886">
    <property type="term" value="C:plasma membrane"/>
    <property type="evidence" value="ECO:0007669"/>
    <property type="project" value="TreeGrafter"/>
</dbReference>
<comment type="caution">
    <text evidence="4">The sequence shown here is derived from an EMBL/GenBank/DDBJ whole genome shotgun (WGS) entry which is preliminary data.</text>
</comment>
<evidence type="ECO:0000313" key="4">
    <source>
        <dbReference type="EMBL" id="KAK7909982.1"/>
    </source>
</evidence>
<sequence>MDRSRKTFLPYLFDNRQNEPMTKEPHKELSRQELLRIKKPLKQNICVEMLQAGNHRSFSNFFHVLSLDKERQASIDPSLVDTLPPLLEDQPNAMEKMKLHLTNAELAERSGSWSKVCEEYLSLAMFFSSDQDLWIHQHFLNLCSNREHGHSSRALLRLRARLAEICLQQGDLEGALQQAESYLLPPRRRSTRVKNYIKTTGLLQQALNIAKDSGNKQIEEEATYKMGVTYQLSGDHTTAKKYLHEYMKICQELENPTGVAKAEGNIEEAVLHLQKLTDGSVNSQKCDVADACLSLGNIYFSRKEFDKACENYQRSFDVAEELNDNSRIENAQVLLGRARAHTIFRQYSCDAVVFPEPSPLHTEGTGSVEPGQRHGNPAWISARARVRCLKHGPLRQDQKGVVHYRDSASHSVRQSASQLWRQGRSIETRNHSFLPCSVAHFLQQWAVSQNRGADQCPAPCSAAPVCSELHISVLPSVCVAAAARSGSHQHRPMASQRITDSELYASTCLLSGDPDQSCWGNEAAAIFNSAFGSFLGIVVTPVLLLLFLGSSSSVPFSSIFSQLFMTVVVPLILGQVCRRFLREFLDRKKPPFGAISSCVLLMIIYTTFCDTFSNPSIELEPTSLLLIVLIIFSIQISFMLLTFTFSTRSNSSFSPADTVAIVFCSTHKSLTLGIPMLKIVFAGFEHLSLISVPLLIYHPAQILLGSVLVPSIRTWMTSRQKSSLLLR</sequence>
<feature type="transmembrane region" description="Helical" evidence="3">
    <location>
        <begin position="525"/>
        <end position="548"/>
    </location>
</feature>
<keyword evidence="2" id="KW-0802">TPR repeat</keyword>
<organism evidence="4 5">
    <name type="scientific">Mugilogobius chulae</name>
    <name type="common">yellowstripe goby</name>
    <dbReference type="NCBI Taxonomy" id="88201"/>
    <lineage>
        <taxon>Eukaryota</taxon>
        <taxon>Metazoa</taxon>
        <taxon>Chordata</taxon>
        <taxon>Craniata</taxon>
        <taxon>Vertebrata</taxon>
        <taxon>Euteleostomi</taxon>
        <taxon>Actinopterygii</taxon>
        <taxon>Neopterygii</taxon>
        <taxon>Teleostei</taxon>
        <taxon>Neoteleostei</taxon>
        <taxon>Acanthomorphata</taxon>
        <taxon>Gobiaria</taxon>
        <taxon>Gobiiformes</taxon>
        <taxon>Gobioidei</taxon>
        <taxon>Gobiidae</taxon>
        <taxon>Gobionellinae</taxon>
        <taxon>Mugilogobius</taxon>
    </lineage>
</organism>
<dbReference type="InterPro" id="IPR038770">
    <property type="entry name" value="Na+/solute_symporter_sf"/>
</dbReference>
<evidence type="ECO:0008006" key="6">
    <source>
        <dbReference type="Google" id="ProtNLM"/>
    </source>
</evidence>
<dbReference type="SUPFAM" id="SSF48452">
    <property type="entry name" value="TPR-like"/>
    <property type="match status" value="1"/>
</dbReference>
<dbReference type="InterPro" id="IPR011990">
    <property type="entry name" value="TPR-like_helical_dom_sf"/>
</dbReference>
<proteinExistence type="inferred from homology"/>
<keyword evidence="3" id="KW-1133">Transmembrane helix</keyword>
<feature type="repeat" description="TPR" evidence="2">
    <location>
        <begin position="289"/>
        <end position="322"/>
    </location>
</feature>
<dbReference type="Gene3D" id="1.25.40.10">
    <property type="entry name" value="Tetratricopeptide repeat domain"/>
    <property type="match status" value="2"/>
</dbReference>
<reference evidence="5" key="1">
    <citation type="submission" date="2024-04" db="EMBL/GenBank/DDBJ databases">
        <title>Salinicola lusitanus LLJ914,a marine bacterium isolated from the Okinawa Trough.</title>
        <authorList>
            <person name="Li J."/>
        </authorList>
    </citation>
    <scope>NUCLEOTIDE SEQUENCE [LARGE SCALE GENOMIC DNA]</scope>
</reference>
<dbReference type="InterPro" id="IPR016833">
    <property type="entry name" value="Put_Na-Bile_cotransptr"/>
</dbReference>
<feature type="transmembrane region" description="Helical" evidence="3">
    <location>
        <begin position="658"/>
        <end position="684"/>
    </location>
</feature>
<dbReference type="SMART" id="SM00028">
    <property type="entry name" value="TPR"/>
    <property type="match status" value="2"/>
</dbReference>
<evidence type="ECO:0000256" key="1">
    <source>
        <dbReference type="ARBA" id="ARBA00006528"/>
    </source>
</evidence>
<evidence type="ECO:0000256" key="2">
    <source>
        <dbReference type="PROSITE-ProRule" id="PRU00339"/>
    </source>
</evidence>